<keyword evidence="2" id="KW-0175">Coiled coil</keyword>
<dbReference type="Pfam" id="PF05130">
    <property type="entry name" value="FlgN"/>
    <property type="match status" value="1"/>
</dbReference>
<dbReference type="Proteomes" id="UP001108123">
    <property type="component" value="Unassembled WGS sequence"/>
</dbReference>
<dbReference type="OrthoDB" id="1707341at2"/>
<sequence>MATFKEELMEILKKQLEALKELDSIEMEKTDIIMNDEIEELKSLTVKEERLINEVANLELEREHLLDSWGIGKETSLATIISNIPEEKEDLEKLGEELFNVLKTIEENNKTNNALIKDSLEWIEFNLNLMTNATTPPTYGNENKKSSSKNSLFDRKV</sequence>
<reference evidence="4" key="2">
    <citation type="submission" date="2022-01" db="EMBL/GenBank/DDBJ databases">
        <title>Collection of gut derived symbiotic bacterial strains cultured from healthy donors.</title>
        <authorList>
            <person name="Lin H."/>
            <person name="Kohout C."/>
            <person name="Waligurski E."/>
            <person name="Pamer E.G."/>
        </authorList>
    </citation>
    <scope>NUCLEOTIDE SEQUENCE</scope>
    <source>
        <strain evidence="4">MSK.14.39</strain>
    </source>
</reference>
<evidence type="ECO:0000256" key="1">
    <source>
        <dbReference type="ARBA" id="ARBA00022795"/>
    </source>
</evidence>
<dbReference type="EMBL" id="VULR01000007">
    <property type="protein sequence ID" value="MSS43314.1"/>
    <property type="molecule type" value="Genomic_DNA"/>
</dbReference>
<evidence type="ECO:0000313" key="5">
    <source>
        <dbReference type="EMBL" id="MSS43314.1"/>
    </source>
</evidence>
<dbReference type="Gene3D" id="1.20.58.300">
    <property type="entry name" value="FlgN-like"/>
    <property type="match status" value="1"/>
</dbReference>
<name>A0A844FH56_9FIRM</name>
<evidence type="ECO:0000313" key="7">
    <source>
        <dbReference type="Proteomes" id="UP001108123"/>
    </source>
</evidence>
<protein>
    <submittedName>
        <fullName evidence="5">Flagellar protein FlgN</fullName>
    </submittedName>
</protein>
<dbReference type="GO" id="GO:0044780">
    <property type="term" value="P:bacterial-type flagellum assembly"/>
    <property type="evidence" value="ECO:0007669"/>
    <property type="project" value="InterPro"/>
</dbReference>
<dbReference type="AlphaFoldDB" id="A0A844FH56"/>
<keyword evidence="5" id="KW-0969">Cilium</keyword>
<dbReference type="InterPro" id="IPR007809">
    <property type="entry name" value="FlgN-like"/>
</dbReference>
<evidence type="ECO:0000256" key="2">
    <source>
        <dbReference type="SAM" id="Coils"/>
    </source>
</evidence>
<keyword evidence="5" id="KW-0282">Flagellum</keyword>
<evidence type="ECO:0000313" key="4">
    <source>
        <dbReference type="EMBL" id="MCG4564793.1"/>
    </source>
</evidence>
<comment type="caution">
    <text evidence="5">The sequence shown here is derived from an EMBL/GenBank/DDBJ whole genome shotgun (WGS) entry which is preliminary data.</text>
</comment>
<keyword evidence="7" id="KW-1185">Reference proteome</keyword>
<feature type="coiled-coil region" evidence="2">
    <location>
        <begin position="2"/>
        <end position="108"/>
    </location>
</feature>
<keyword evidence="1" id="KW-1005">Bacterial flagellum biogenesis</keyword>
<keyword evidence="5" id="KW-0966">Cell projection</keyword>
<accession>A0A844FH56</accession>
<dbReference type="RefSeq" id="WP_154483999.1">
    <property type="nucleotide sequence ID" value="NZ_JAJBNW010000014.1"/>
</dbReference>
<dbReference type="InterPro" id="IPR036679">
    <property type="entry name" value="FlgN-like_sf"/>
</dbReference>
<feature type="region of interest" description="Disordered" evidence="3">
    <location>
        <begin position="133"/>
        <end position="157"/>
    </location>
</feature>
<dbReference type="EMBL" id="JAKNID010000012">
    <property type="protein sequence ID" value="MCG4564793.1"/>
    <property type="molecule type" value="Genomic_DNA"/>
</dbReference>
<organism evidence="5 6">
    <name type="scientific">Anaerosalibacter bizertensis</name>
    <dbReference type="NCBI Taxonomy" id="932217"/>
    <lineage>
        <taxon>Bacteria</taxon>
        <taxon>Bacillati</taxon>
        <taxon>Bacillota</taxon>
        <taxon>Tissierellia</taxon>
        <taxon>Tissierellales</taxon>
        <taxon>Sporanaerobacteraceae</taxon>
        <taxon>Anaerosalibacter</taxon>
    </lineage>
</organism>
<proteinExistence type="predicted"/>
<dbReference type="Proteomes" id="UP000462760">
    <property type="component" value="Unassembled WGS sequence"/>
</dbReference>
<dbReference type="SUPFAM" id="SSF140566">
    <property type="entry name" value="FlgN-like"/>
    <property type="match status" value="1"/>
</dbReference>
<evidence type="ECO:0000313" key="6">
    <source>
        <dbReference type="Proteomes" id="UP000462760"/>
    </source>
</evidence>
<evidence type="ECO:0000256" key="3">
    <source>
        <dbReference type="SAM" id="MobiDB-lite"/>
    </source>
</evidence>
<gene>
    <name evidence="5" type="ORF">FYJ27_06150</name>
    <name evidence="4" type="ORF">L0P62_04945</name>
</gene>
<reference evidence="5 6" key="1">
    <citation type="submission" date="2019-08" db="EMBL/GenBank/DDBJ databases">
        <title>In-depth cultivation of the pig gut microbiome towards novel bacterial diversity and tailored functional studies.</title>
        <authorList>
            <person name="Wylensek D."/>
            <person name="Hitch T.C.A."/>
            <person name="Clavel T."/>
        </authorList>
    </citation>
    <scope>NUCLEOTIDE SEQUENCE [LARGE SCALE GENOMIC DNA]</scope>
    <source>
        <strain evidence="5 6">Med78-601-WT-4W-RMD-3</strain>
    </source>
</reference>